<keyword evidence="6" id="KW-1185">Reference proteome</keyword>
<keyword evidence="1" id="KW-0805">Transcription regulation</keyword>
<dbReference type="InterPro" id="IPR046532">
    <property type="entry name" value="DUF6597"/>
</dbReference>
<evidence type="ECO:0000259" key="4">
    <source>
        <dbReference type="PROSITE" id="PS01124"/>
    </source>
</evidence>
<dbReference type="PROSITE" id="PS01124">
    <property type="entry name" value="HTH_ARAC_FAMILY_2"/>
    <property type="match status" value="1"/>
</dbReference>
<protein>
    <submittedName>
        <fullName evidence="5">Helix-turn-helix domain-containing protein</fullName>
    </submittedName>
</protein>
<evidence type="ECO:0000313" key="5">
    <source>
        <dbReference type="EMBL" id="MEK8051544.1"/>
    </source>
</evidence>
<gene>
    <name evidence="5" type="ORF">AACH10_14945</name>
</gene>
<dbReference type="PANTHER" id="PTHR46796">
    <property type="entry name" value="HTH-TYPE TRANSCRIPTIONAL ACTIVATOR RHAS-RELATED"/>
    <property type="match status" value="1"/>
</dbReference>
<dbReference type="RefSeq" id="WP_341411244.1">
    <property type="nucleotide sequence ID" value="NZ_JBBUTH010000008.1"/>
</dbReference>
<dbReference type="Proteomes" id="UP001365405">
    <property type="component" value="Unassembled WGS sequence"/>
</dbReference>
<dbReference type="SMART" id="SM00342">
    <property type="entry name" value="HTH_ARAC"/>
    <property type="match status" value="1"/>
</dbReference>
<accession>A0ABU9CLE6</accession>
<evidence type="ECO:0000313" key="6">
    <source>
        <dbReference type="Proteomes" id="UP001365405"/>
    </source>
</evidence>
<organism evidence="5 6">
    <name type="scientific">Pseudaquabacterium inlustre</name>
    <dbReference type="NCBI Taxonomy" id="2984192"/>
    <lineage>
        <taxon>Bacteria</taxon>
        <taxon>Pseudomonadati</taxon>
        <taxon>Pseudomonadota</taxon>
        <taxon>Betaproteobacteria</taxon>
        <taxon>Burkholderiales</taxon>
        <taxon>Sphaerotilaceae</taxon>
        <taxon>Pseudaquabacterium</taxon>
    </lineage>
</organism>
<dbReference type="Gene3D" id="1.10.10.60">
    <property type="entry name" value="Homeodomain-like"/>
    <property type="match status" value="1"/>
</dbReference>
<evidence type="ECO:0000256" key="3">
    <source>
        <dbReference type="ARBA" id="ARBA00023163"/>
    </source>
</evidence>
<name>A0ABU9CLE6_9BURK</name>
<evidence type="ECO:0000256" key="1">
    <source>
        <dbReference type="ARBA" id="ARBA00023015"/>
    </source>
</evidence>
<evidence type="ECO:0000256" key="2">
    <source>
        <dbReference type="ARBA" id="ARBA00023125"/>
    </source>
</evidence>
<dbReference type="InterPro" id="IPR009057">
    <property type="entry name" value="Homeodomain-like_sf"/>
</dbReference>
<dbReference type="SUPFAM" id="SSF46689">
    <property type="entry name" value="Homeodomain-like"/>
    <property type="match status" value="1"/>
</dbReference>
<dbReference type="InterPro" id="IPR050204">
    <property type="entry name" value="AraC_XylS_family_regulators"/>
</dbReference>
<feature type="domain" description="HTH araC/xylS-type" evidence="4">
    <location>
        <begin position="163"/>
        <end position="266"/>
    </location>
</feature>
<proteinExistence type="predicted"/>
<keyword evidence="3" id="KW-0804">Transcription</keyword>
<dbReference type="EMBL" id="JBBUTH010000008">
    <property type="protein sequence ID" value="MEK8051544.1"/>
    <property type="molecule type" value="Genomic_DNA"/>
</dbReference>
<dbReference type="InterPro" id="IPR018060">
    <property type="entry name" value="HTH_AraC"/>
</dbReference>
<keyword evidence="2" id="KW-0238">DNA-binding</keyword>
<dbReference type="PANTHER" id="PTHR46796:SF15">
    <property type="entry name" value="BLL1074 PROTEIN"/>
    <property type="match status" value="1"/>
</dbReference>
<comment type="caution">
    <text evidence="5">The sequence shown here is derived from an EMBL/GenBank/DDBJ whole genome shotgun (WGS) entry which is preliminary data.</text>
</comment>
<dbReference type="Pfam" id="PF12833">
    <property type="entry name" value="HTH_18"/>
    <property type="match status" value="1"/>
</dbReference>
<dbReference type="Pfam" id="PF20240">
    <property type="entry name" value="DUF6597"/>
    <property type="match status" value="1"/>
</dbReference>
<sequence>MPSPDDTARLIAPPAGLRGALYAVLVRDTRPLGEGLPPDQRINRFPALPYCGITWILHGGARLESPADHPDTGPLPPVFVSGPQTAPFASRNDGPIHTFCLVFHPQAFAALAGQPATALRDRHRPLARALPAEWAALDTAVRQASDDEARIAAAAAWLLPRWRAARGRLDQRLADLPQVLRGLPVRAVAAWLGFSPRQLERRSLQAHGLSPRELRTITRGHDAVLADQAAEPLADAAQQHGYADQPHMTREYRRLLGVSPAELRRQLAGDDESWWLYRLRRHGRL</sequence>
<reference evidence="5 6" key="1">
    <citation type="submission" date="2024-04" db="EMBL/GenBank/DDBJ databases">
        <title>Novel species of the genus Ideonella isolated from streams.</title>
        <authorList>
            <person name="Lu H."/>
        </authorList>
    </citation>
    <scope>NUCLEOTIDE SEQUENCE [LARGE SCALE GENOMIC DNA]</scope>
    <source>
        <strain evidence="5 6">DXS22W</strain>
    </source>
</reference>